<dbReference type="Proteomes" id="UP001305421">
    <property type="component" value="Chromosome"/>
</dbReference>
<keyword evidence="2" id="KW-1185">Reference proteome</keyword>
<dbReference type="EMBL" id="CP115543">
    <property type="protein sequence ID" value="WNH47948.1"/>
    <property type="molecule type" value="Genomic_DNA"/>
</dbReference>
<protein>
    <submittedName>
        <fullName evidence="1">Uncharacterized protein</fullName>
    </submittedName>
</protein>
<evidence type="ECO:0000313" key="1">
    <source>
        <dbReference type="EMBL" id="WNH47948.1"/>
    </source>
</evidence>
<proteinExistence type="predicted"/>
<accession>A0ABY9YC15</accession>
<sequence length="151" mass="17559">MRNVTPEMHRFKEASRHIWNLYLMPGEYVLDVAVEESFLRIERELLRSIVLDGSDAADTYGEGPVAGLRVRPRLPSTEVPIKFGTTAADGNSYWDSPKLVPVEELDQIEFIEFFDWSHYGYIDYGIVRALDQRTGRRVLIDNVNCDFWWTE</sequence>
<name>A0ABY9YC15_9GAMM</name>
<dbReference type="RefSeq" id="WP_311182628.1">
    <property type="nucleotide sequence ID" value="NZ_CP115543.1"/>
</dbReference>
<reference evidence="1 2" key="1">
    <citation type="submission" date="2022-12" db="EMBL/GenBank/DDBJ databases">
        <title>Two new species, Stenotrophomonas aracearum and Stenotrophomonas oahuensis, isolated from Anthurium (Araceae family) in Hawaii.</title>
        <authorList>
            <person name="Chunag S.C."/>
            <person name="Dobhal S."/>
            <person name="Alvarez A."/>
            <person name="Arif M."/>
        </authorList>
    </citation>
    <scope>NUCLEOTIDE SEQUENCE [LARGE SCALE GENOMIC DNA]</scope>
    <source>
        <strain evidence="1 2">A5588</strain>
    </source>
</reference>
<organism evidence="1 2">
    <name type="scientific">Stenotrophomonas aracearum</name>
    <dbReference type="NCBI Taxonomy" id="3003272"/>
    <lineage>
        <taxon>Bacteria</taxon>
        <taxon>Pseudomonadati</taxon>
        <taxon>Pseudomonadota</taxon>
        <taxon>Gammaproteobacteria</taxon>
        <taxon>Lysobacterales</taxon>
        <taxon>Lysobacteraceae</taxon>
        <taxon>Stenotrophomonas</taxon>
    </lineage>
</organism>
<evidence type="ECO:0000313" key="2">
    <source>
        <dbReference type="Proteomes" id="UP001305421"/>
    </source>
</evidence>
<gene>
    <name evidence="1" type="ORF">PDM28_14875</name>
</gene>